<name>A0A0E9UH67_ANGAN</name>
<proteinExistence type="predicted"/>
<organism evidence="1">
    <name type="scientific">Anguilla anguilla</name>
    <name type="common">European freshwater eel</name>
    <name type="synonym">Muraena anguilla</name>
    <dbReference type="NCBI Taxonomy" id="7936"/>
    <lineage>
        <taxon>Eukaryota</taxon>
        <taxon>Metazoa</taxon>
        <taxon>Chordata</taxon>
        <taxon>Craniata</taxon>
        <taxon>Vertebrata</taxon>
        <taxon>Euteleostomi</taxon>
        <taxon>Actinopterygii</taxon>
        <taxon>Neopterygii</taxon>
        <taxon>Teleostei</taxon>
        <taxon>Anguilliformes</taxon>
        <taxon>Anguillidae</taxon>
        <taxon>Anguilla</taxon>
    </lineage>
</organism>
<sequence length="14" mass="1578">MAVISNTSRWRASV</sequence>
<reference evidence="1" key="2">
    <citation type="journal article" date="2015" name="Fish Shellfish Immunol.">
        <title>Early steps in the European eel (Anguilla anguilla)-Vibrio vulnificus interaction in the gills: Role of the RtxA13 toxin.</title>
        <authorList>
            <person name="Callol A."/>
            <person name="Pajuelo D."/>
            <person name="Ebbesson L."/>
            <person name="Teles M."/>
            <person name="MacKenzie S."/>
            <person name="Amaro C."/>
        </authorList>
    </citation>
    <scope>NUCLEOTIDE SEQUENCE</scope>
</reference>
<reference evidence="1" key="1">
    <citation type="submission" date="2014-11" db="EMBL/GenBank/DDBJ databases">
        <authorList>
            <person name="Amaro Gonzalez C."/>
        </authorList>
    </citation>
    <scope>NUCLEOTIDE SEQUENCE</scope>
</reference>
<dbReference type="EMBL" id="GBXM01043496">
    <property type="protein sequence ID" value="JAH65081.1"/>
    <property type="molecule type" value="Transcribed_RNA"/>
</dbReference>
<evidence type="ECO:0000313" key="1">
    <source>
        <dbReference type="EMBL" id="JAH65081.1"/>
    </source>
</evidence>
<protein>
    <submittedName>
        <fullName evidence="1">Uncharacterized protein</fullName>
    </submittedName>
</protein>
<accession>A0A0E9UH67</accession>